<evidence type="ECO:0008006" key="2">
    <source>
        <dbReference type="Google" id="ProtNLM"/>
    </source>
</evidence>
<organism evidence="1">
    <name type="scientific">uncultured Thiotrichaceae bacterium</name>
    <dbReference type="NCBI Taxonomy" id="298394"/>
    <lineage>
        <taxon>Bacteria</taxon>
        <taxon>Pseudomonadati</taxon>
        <taxon>Pseudomonadota</taxon>
        <taxon>Gammaproteobacteria</taxon>
        <taxon>Thiotrichales</taxon>
        <taxon>Thiotrichaceae</taxon>
        <taxon>environmental samples</taxon>
    </lineage>
</organism>
<name>A0A6S6UDQ9_9GAMM</name>
<evidence type="ECO:0000313" key="1">
    <source>
        <dbReference type="EMBL" id="CAA6830089.1"/>
    </source>
</evidence>
<proteinExistence type="predicted"/>
<dbReference type="AlphaFoldDB" id="A0A6S6UDQ9"/>
<accession>A0A6S6UDQ9</accession>
<protein>
    <recommendedName>
        <fullName evidence="2">DUF3305 domain-containing protein</fullName>
    </recommendedName>
</protein>
<dbReference type="InterPro" id="IPR021736">
    <property type="entry name" value="DUF3305"/>
</dbReference>
<dbReference type="Pfam" id="PF11749">
    <property type="entry name" value="DUF3305"/>
    <property type="match status" value="1"/>
</dbReference>
<sequence length="158" mass="18265">MNTPFPVSVIMEKRPPANKWADAYWKAIGLIVGEQESSELKLLQEQGDVQQYLVPNLQIQLYKDQCESYYHNMKSPKPSCYIIANRPENAMPEPFLVSMSFDEAHAYLEGGDEEVYSVAIPPELYLWAEAYVIDNYFPEKKKKRKLNNWKKDGGNVRA</sequence>
<reference evidence="1" key="1">
    <citation type="submission" date="2020-01" db="EMBL/GenBank/DDBJ databases">
        <authorList>
            <person name="Meier V. D."/>
            <person name="Meier V D."/>
        </authorList>
    </citation>
    <scope>NUCLEOTIDE SEQUENCE</scope>
    <source>
        <strain evidence="1">HLG_WM_MAG_09</strain>
    </source>
</reference>
<gene>
    <name evidence="1" type="ORF">HELGO_WM23887</name>
</gene>
<dbReference type="EMBL" id="CACVAT010000561">
    <property type="protein sequence ID" value="CAA6830089.1"/>
    <property type="molecule type" value="Genomic_DNA"/>
</dbReference>